<feature type="chain" id="PRO_5010218144" description="Core-binding (CB) domain-containing protein" evidence="1">
    <location>
        <begin position="23"/>
        <end position="368"/>
    </location>
</feature>
<organism evidence="2 3">
    <name type="scientific">Smittium culicis</name>
    <dbReference type="NCBI Taxonomy" id="133412"/>
    <lineage>
        <taxon>Eukaryota</taxon>
        <taxon>Fungi</taxon>
        <taxon>Fungi incertae sedis</taxon>
        <taxon>Zoopagomycota</taxon>
        <taxon>Kickxellomycotina</taxon>
        <taxon>Harpellomycetes</taxon>
        <taxon>Harpellales</taxon>
        <taxon>Legeriomycetaceae</taxon>
        <taxon>Smittium</taxon>
    </lineage>
</organism>
<feature type="signal peptide" evidence="1">
    <location>
        <begin position="1"/>
        <end position="22"/>
    </location>
</feature>
<accession>A0A1R1Y6I9</accession>
<dbReference type="EMBL" id="LSSM01002234">
    <property type="protein sequence ID" value="OMJ22538.1"/>
    <property type="molecule type" value="Genomic_DNA"/>
</dbReference>
<keyword evidence="3" id="KW-1185">Reference proteome</keyword>
<comment type="caution">
    <text evidence="2">The sequence shown here is derived from an EMBL/GenBank/DDBJ whole genome shotgun (WGS) entry which is preliminary data.</text>
</comment>
<name>A0A1R1Y6I9_9FUNG</name>
<reference evidence="3" key="1">
    <citation type="submission" date="2017-01" db="EMBL/GenBank/DDBJ databases">
        <authorList>
            <person name="Wang Y."/>
            <person name="White M."/>
            <person name="Kvist S."/>
            <person name="Moncalvo J.-M."/>
        </authorList>
    </citation>
    <scope>NUCLEOTIDE SEQUENCE [LARGE SCALE GENOMIC DNA]</scope>
    <source>
        <strain evidence="3">ID-206-W2</strain>
    </source>
</reference>
<dbReference type="Proteomes" id="UP000187429">
    <property type="component" value="Unassembled WGS sequence"/>
</dbReference>
<dbReference type="OrthoDB" id="2387460at2759"/>
<keyword evidence="1" id="KW-0732">Signal</keyword>
<protein>
    <recommendedName>
        <fullName evidence="4">Core-binding (CB) domain-containing protein</fullName>
    </recommendedName>
</protein>
<evidence type="ECO:0000313" key="2">
    <source>
        <dbReference type="EMBL" id="OMJ22538.1"/>
    </source>
</evidence>
<sequence length="368" mass="41687">MGGSFRLPFLLWSVDSIPGADAYQRQRAIDHIICTPAPRCFWSLSVGLLRQHNILGVHEEAWRNCLSKTPGDSRKNMDTLHGYQHTSSSDICAIDIEPRRRNEQVDCSDRMVTFHRTFNQINETWGPHDVDIVASKTNKKVVPYYSWFLDKDAPVLLPAVESDLSDCHEGQTRETDYNFGDPNVKVGDMVSRPIINVCENTGADRSNTGRSGSQKRKIPYDTEQELAIDLIQMNDRRVKRRSTYLPTQQKFLAWHRAANVNTGIAAARVVNYLADIYTKDKLSVSTIKAYKSAICQLSEDSHSISEDDCMIRFLIALEVTNIKSFVKPTIDISPVIQYFMELGPTDQLEVGLLTAKTCWLVASHMWVS</sequence>
<gene>
    <name evidence="2" type="ORF">AYI69_g5348</name>
</gene>
<evidence type="ECO:0000313" key="3">
    <source>
        <dbReference type="Proteomes" id="UP000187429"/>
    </source>
</evidence>
<proteinExistence type="predicted"/>
<evidence type="ECO:0008006" key="4">
    <source>
        <dbReference type="Google" id="ProtNLM"/>
    </source>
</evidence>
<dbReference type="AlphaFoldDB" id="A0A1R1Y6I9"/>
<evidence type="ECO:0000256" key="1">
    <source>
        <dbReference type="SAM" id="SignalP"/>
    </source>
</evidence>